<organism evidence="6 7">
    <name type="scientific">Acinetobacter kyonggiensis</name>
    <dbReference type="NCBI Taxonomy" id="595670"/>
    <lineage>
        <taxon>Bacteria</taxon>
        <taxon>Pseudomonadati</taxon>
        <taxon>Pseudomonadota</taxon>
        <taxon>Gammaproteobacteria</taxon>
        <taxon>Moraxellales</taxon>
        <taxon>Moraxellaceae</taxon>
        <taxon>Acinetobacter</taxon>
    </lineage>
</organism>
<keyword evidence="5" id="KW-0732">Signal</keyword>
<dbReference type="FunFam" id="3.20.20.70:FF:000047">
    <property type="entry name" value="3-dehydroquinate dehydratase"/>
    <property type="match status" value="1"/>
</dbReference>
<feature type="binding site" evidence="4">
    <location>
        <position position="266"/>
    </location>
    <ligand>
        <name>3-dehydroquinate</name>
        <dbReference type="ChEBI" id="CHEBI:32364"/>
    </ligand>
</feature>
<comment type="similarity">
    <text evidence="4">Belongs to the type-I 3-dehydroquinase family.</text>
</comment>
<dbReference type="HAMAP" id="MF_00214">
    <property type="entry name" value="AroD"/>
    <property type="match status" value="1"/>
</dbReference>
<dbReference type="Gene3D" id="3.20.20.70">
    <property type="entry name" value="Aldolase class I"/>
    <property type="match status" value="1"/>
</dbReference>
<dbReference type="GO" id="GO:0046279">
    <property type="term" value="P:3,4-dihydroxybenzoate biosynthetic process"/>
    <property type="evidence" value="ECO:0007669"/>
    <property type="project" value="UniProtKB-ARBA"/>
</dbReference>
<keyword evidence="4" id="KW-0028">Amino-acid biosynthesis</keyword>
<gene>
    <name evidence="4" type="primary">aroD</name>
    <name evidence="6" type="ORF">SAMN05421643_1419</name>
</gene>
<keyword evidence="4" id="KW-0057">Aromatic amino acid biosynthesis</keyword>
<feature type="chain" id="PRO_5011782396" description="3-dehydroquinate dehydratase" evidence="5">
    <location>
        <begin position="27"/>
        <end position="287"/>
    </location>
</feature>
<dbReference type="SUPFAM" id="SSF51569">
    <property type="entry name" value="Aldolase"/>
    <property type="match status" value="1"/>
</dbReference>
<feature type="binding site" evidence="4">
    <location>
        <position position="247"/>
    </location>
    <ligand>
        <name>3-dehydroquinate</name>
        <dbReference type="ChEBI" id="CHEBI:32364"/>
    </ligand>
</feature>
<feature type="binding site" evidence="4">
    <location>
        <begin position="81"/>
        <end position="83"/>
    </location>
    <ligand>
        <name>3-dehydroquinate</name>
        <dbReference type="ChEBI" id="CHEBI:32364"/>
    </ligand>
</feature>
<dbReference type="PROSITE" id="PS01028">
    <property type="entry name" value="DEHYDROQUINASE_I"/>
    <property type="match status" value="1"/>
</dbReference>
<sequence length="287" mass="31729">MMNLNQFAKQLCLAASISMAFVAAQAEPVNKDISPAIYHVKNLNIGELPVKTIVPITAKTKQQALEQAQMIAENPNADMAEFRIDLLDFASDTKAVIALGKELNQVLKNKPLIATIRTANEGGKLKVSDAEYEKIYSEYLKQPFMQLLDIEMFRDQARVEKLTQRAHQKNVLVIMSNHDFDKTPAQQDIEQRLLKQDQMGADILKIAVMPKSKQDVLTLMNATLNVSQKSKKPLLTMSMGRLGTISRIATANMGGSMSFGMIGEASAPGQIDVAQLKQFLKTVQPTP</sequence>
<dbReference type="EC" id="4.2.1.10" evidence="4"/>
<dbReference type="STRING" id="595670.SAMN05421643_1419"/>
<accession>A0A1H3NB10</accession>
<dbReference type="InterPro" id="IPR018508">
    <property type="entry name" value="3-dehydroquinate_DH_AS"/>
</dbReference>
<evidence type="ECO:0000256" key="5">
    <source>
        <dbReference type="SAM" id="SignalP"/>
    </source>
</evidence>
<proteinExistence type="inferred from homology"/>
<dbReference type="EMBL" id="FNPK01000041">
    <property type="protein sequence ID" value="SDY86056.1"/>
    <property type="molecule type" value="Genomic_DNA"/>
</dbReference>
<name>A0A1H3NB10_9GAMM</name>
<dbReference type="GO" id="GO:0003855">
    <property type="term" value="F:3-dehydroquinate dehydratase activity"/>
    <property type="evidence" value="ECO:0007669"/>
    <property type="project" value="UniProtKB-UniRule"/>
</dbReference>
<reference evidence="7" key="1">
    <citation type="submission" date="2016-10" db="EMBL/GenBank/DDBJ databases">
        <authorList>
            <person name="Varghese N."/>
            <person name="Submissions S."/>
        </authorList>
    </citation>
    <scope>NUCLEOTIDE SEQUENCE [LARGE SCALE GENOMIC DNA]</scope>
    <source>
        <strain evidence="7">ANC 5109</strain>
    </source>
</reference>
<evidence type="ECO:0000256" key="4">
    <source>
        <dbReference type="HAMAP-Rule" id="MF_00214"/>
    </source>
</evidence>
<comment type="catalytic activity">
    <reaction evidence="1 4">
        <text>3-dehydroquinate = 3-dehydroshikimate + H2O</text>
        <dbReference type="Rhea" id="RHEA:21096"/>
        <dbReference type="ChEBI" id="CHEBI:15377"/>
        <dbReference type="ChEBI" id="CHEBI:16630"/>
        <dbReference type="ChEBI" id="CHEBI:32364"/>
        <dbReference type="EC" id="4.2.1.10"/>
    </reaction>
</comment>
<comment type="function">
    <text evidence="4">Involved in the third step of the chorismate pathway, which leads to the biosynthesis of aromatic amino acids. Catalyzes the cis-dehydration of 3-dehydroquinate (DHQ) and introduces the first double bond of the aromatic ring to yield 3-dehydroshikimate.</text>
</comment>
<dbReference type="GO" id="GO:0009423">
    <property type="term" value="P:chorismate biosynthetic process"/>
    <property type="evidence" value="ECO:0007669"/>
    <property type="project" value="UniProtKB-UniRule"/>
</dbReference>
<feature type="active site" description="Proton donor/acceptor" evidence="4">
    <location>
        <position position="178"/>
    </location>
</feature>
<feature type="active site" description="Schiff-base intermediate with substrate" evidence="4">
    <location>
        <position position="205"/>
    </location>
</feature>
<evidence type="ECO:0000256" key="1">
    <source>
        <dbReference type="ARBA" id="ARBA00001864"/>
    </source>
</evidence>
<dbReference type="InterPro" id="IPR013785">
    <property type="entry name" value="Aldolase_TIM"/>
</dbReference>
<evidence type="ECO:0000256" key="2">
    <source>
        <dbReference type="ARBA" id="ARBA00023239"/>
    </source>
</evidence>
<comment type="subunit">
    <text evidence="4">Homodimer.</text>
</comment>
<feature type="binding site" evidence="4">
    <location>
        <position position="270"/>
    </location>
    <ligand>
        <name>3-dehydroquinate</name>
        <dbReference type="ChEBI" id="CHEBI:32364"/>
    </ligand>
</feature>
<comment type="caution">
    <text evidence="4">Lacks conserved residue(s) required for the propagation of feature annotation.</text>
</comment>
<dbReference type="InterPro" id="IPR050146">
    <property type="entry name" value="Type-I_3-dehydroquinase"/>
</dbReference>
<dbReference type="AlphaFoldDB" id="A0A1H3NB10"/>
<keyword evidence="2 4" id="KW-0456">Lyase</keyword>
<dbReference type="PANTHER" id="PTHR43699:SF1">
    <property type="entry name" value="3-DEHYDROQUINATE DEHYDRATASE"/>
    <property type="match status" value="1"/>
</dbReference>
<comment type="pathway">
    <text evidence="4">Metabolic intermediate biosynthesis; chorismate biosynthesis; chorismate from D-erythrose 4-phosphate and phosphoenolpyruvate: step 3/7.</text>
</comment>
<dbReference type="UniPathway" id="UPA00053">
    <property type="reaction ID" value="UER00086"/>
</dbReference>
<evidence type="ECO:0000256" key="3">
    <source>
        <dbReference type="ARBA" id="ARBA00023270"/>
    </source>
</evidence>
<dbReference type="Proteomes" id="UP000199035">
    <property type="component" value="Unassembled WGS sequence"/>
</dbReference>
<dbReference type="GO" id="GO:0009073">
    <property type="term" value="P:aromatic amino acid family biosynthetic process"/>
    <property type="evidence" value="ECO:0007669"/>
    <property type="project" value="UniProtKB-KW"/>
</dbReference>
<feature type="signal peptide" evidence="5">
    <location>
        <begin position="1"/>
        <end position="26"/>
    </location>
</feature>
<dbReference type="Pfam" id="PF01487">
    <property type="entry name" value="DHquinase_I"/>
    <property type="match status" value="1"/>
</dbReference>
<dbReference type="CDD" id="cd00502">
    <property type="entry name" value="DHQase_I"/>
    <property type="match status" value="1"/>
</dbReference>
<evidence type="ECO:0000313" key="7">
    <source>
        <dbReference type="Proteomes" id="UP000199035"/>
    </source>
</evidence>
<keyword evidence="3 4" id="KW-0704">Schiff base</keyword>
<protein>
    <recommendedName>
        <fullName evidence="4">3-dehydroquinate dehydratase</fullName>
        <shortName evidence="4">3-dehydroquinase</shortName>
        <ecNumber evidence="4">4.2.1.10</ecNumber>
    </recommendedName>
    <alternativeName>
        <fullName evidence="4">Type I DHQase</fullName>
    </alternativeName>
    <alternativeName>
        <fullName evidence="4">Type I dehydroquinase</fullName>
        <shortName evidence="4">DHQ1</shortName>
    </alternativeName>
</protein>
<keyword evidence="7" id="KW-1185">Reference proteome</keyword>
<feature type="binding site" evidence="4">
    <location>
        <position position="117"/>
    </location>
    <ligand>
        <name>3-dehydroquinate</name>
        <dbReference type="ChEBI" id="CHEBI:32364"/>
    </ligand>
</feature>
<dbReference type="NCBIfam" id="TIGR01093">
    <property type="entry name" value="aroD"/>
    <property type="match status" value="1"/>
</dbReference>
<dbReference type="PANTHER" id="PTHR43699">
    <property type="entry name" value="3-DEHYDROQUINATE DEHYDRATASE"/>
    <property type="match status" value="1"/>
</dbReference>
<evidence type="ECO:0000313" key="6">
    <source>
        <dbReference type="EMBL" id="SDY86056.1"/>
    </source>
</evidence>
<dbReference type="InterPro" id="IPR001381">
    <property type="entry name" value="DHquinase_I"/>
</dbReference>
<dbReference type="GO" id="GO:0008652">
    <property type="term" value="P:amino acid biosynthetic process"/>
    <property type="evidence" value="ECO:0007669"/>
    <property type="project" value="UniProtKB-KW"/>
</dbReference>